<reference evidence="12" key="1">
    <citation type="submission" date="2023-10" db="EMBL/GenBank/DDBJ databases">
        <authorList>
            <person name="Chen Y."/>
            <person name="Shah S."/>
            <person name="Dougan E. K."/>
            <person name="Thang M."/>
            <person name="Chan C."/>
        </authorList>
    </citation>
    <scope>NUCLEOTIDE SEQUENCE [LARGE SCALE GENOMIC DNA]</scope>
</reference>
<dbReference type="Pfam" id="PF13802">
    <property type="entry name" value="Gal_mutarotas_2"/>
    <property type="match status" value="1"/>
</dbReference>
<dbReference type="PANTHER" id="PTHR22762:SF54">
    <property type="entry name" value="BCDNA.GH04962"/>
    <property type="match status" value="1"/>
</dbReference>
<evidence type="ECO:0000313" key="13">
    <source>
        <dbReference type="Proteomes" id="UP001189429"/>
    </source>
</evidence>
<evidence type="ECO:0000259" key="11">
    <source>
        <dbReference type="Pfam" id="PF21365"/>
    </source>
</evidence>
<feature type="domain" description="Glycoside hydrolase family 31 TIM barrel" evidence="9">
    <location>
        <begin position="371"/>
        <end position="703"/>
    </location>
</feature>
<evidence type="ECO:0000256" key="6">
    <source>
        <dbReference type="ARBA" id="ARBA00023295"/>
    </source>
</evidence>
<feature type="domain" description="Glycoside hydrolase family 31 N-terminal" evidence="10">
    <location>
        <begin position="149"/>
        <end position="322"/>
    </location>
</feature>
<dbReference type="InterPro" id="IPR017853">
    <property type="entry name" value="GH"/>
</dbReference>
<comment type="pathway">
    <text evidence="1">Glycan metabolism.</text>
</comment>
<feature type="signal peptide" evidence="8">
    <location>
        <begin position="1"/>
        <end position="31"/>
    </location>
</feature>
<dbReference type="EMBL" id="CAUYUJ010015940">
    <property type="protein sequence ID" value="CAK0859898.1"/>
    <property type="molecule type" value="Genomic_DNA"/>
</dbReference>
<evidence type="ECO:0000313" key="12">
    <source>
        <dbReference type="EMBL" id="CAK0859898.1"/>
    </source>
</evidence>
<keyword evidence="3 8" id="KW-0732">Signal</keyword>
<dbReference type="CDD" id="cd14752">
    <property type="entry name" value="GH31_N"/>
    <property type="match status" value="1"/>
</dbReference>
<dbReference type="CDD" id="cd06603">
    <property type="entry name" value="GH31_GANC_GANAB_alpha"/>
    <property type="match status" value="1"/>
</dbReference>
<keyword evidence="6 7" id="KW-0326">Glycosidase</keyword>
<evidence type="ECO:0000259" key="10">
    <source>
        <dbReference type="Pfam" id="PF13802"/>
    </source>
</evidence>
<proteinExistence type="inferred from homology"/>
<feature type="domain" description="Glycosyl hydrolase family 31 C-terminal" evidence="11">
    <location>
        <begin position="711"/>
        <end position="800"/>
    </location>
</feature>
<evidence type="ECO:0000259" key="9">
    <source>
        <dbReference type="Pfam" id="PF01055"/>
    </source>
</evidence>
<evidence type="ECO:0000256" key="2">
    <source>
        <dbReference type="ARBA" id="ARBA00007806"/>
    </source>
</evidence>
<gene>
    <name evidence="12" type="ORF">PCOR1329_LOCUS49099</name>
</gene>
<protein>
    <recommendedName>
        <fullName evidence="14">Glycoside hydrolase family 31 N-terminal domain-containing protein</fullName>
    </recommendedName>
</protein>
<keyword evidence="5" id="KW-0325">Glycoprotein</keyword>
<name>A0ABN9UNT6_9DINO</name>
<dbReference type="SUPFAM" id="SSF51445">
    <property type="entry name" value="(Trans)glycosidases"/>
    <property type="match status" value="1"/>
</dbReference>
<organism evidence="12 13">
    <name type="scientific">Prorocentrum cordatum</name>
    <dbReference type="NCBI Taxonomy" id="2364126"/>
    <lineage>
        <taxon>Eukaryota</taxon>
        <taxon>Sar</taxon>
        <taxon>Alveolata</taxon>
        <taxon>Dinophyceae</taxon>
        <taxon>Prorocentrales</taxon>
        <taxon>Prorocentraceae</taxon>
        <taxon>Prorocentrum</taxon>
    </lineage>
</organism>
<dbReference type="SUPFAM" id="SSF51011">
    <property type="entry name" value="Glycosyl hydrolase domain"/>
    <property type="match status" value="1"/>
</dbReference>
<dbReference type="Gene3D" id="2.60.40.1180">
    <property type="entry name" value="Golgi alpha-mannosidase II"/>
    <property type="match status" value="2"/>
</dbReference>
<evidence type="ECO:0000256" key="5">
    <source>
        <dbReference type="ARBA" id="ARBA00023180"/>
    </source>
</evidence>
<accession>A0ABN9UNT6</accession>
<dbReference type="InterPro" id="IPR000322">
    <property type="entry name" value="Glyco_hydro_31_TIM"/>
</dbReference>
<dbReference type="Gene3D" id="3.20.20.80">
    <property type="entry name" value="Glycosidases"/>
    <property type="match status" value="1"/>
</dbReference>
<dbReference type="Proteomes" id="UP001189429">
    <property type="component" value="Unassembled WGS sequence"/>
</dbReference>
<keyword evidence="4 7" id="KW-0378">Hydrolase</keyword>
<evidence type="ECO:0000256" key="4">
    <source>
        <dbReference type="ARBA" id="ARBA00022801"/>
    </source>
</evidence>
<evidence type="ECO:0008006" key="14">
    <source>
        <dbReference type="Google" id="ProtNLM"/>
    </source>
</evidence>
<sequence length="954" mass="105827">MAGAMGHRRGERTPRLLAASALLVALPAASAVDASKFRTCEQGSFCRRYRKYVERISQSGEYAHLLDPGSIALEGQTLHAKILSTAGTSPRPLQLRASFFKDGAEGSCGIARLSIREDDAGLYPRFQVREGDVVVAGLVPDEVTLTTSLEDGTSLLKAAGPGDCSLLLRHRPLEVAISAGGHVLQRLNERHLLNYEQYRARADPPRGKLVDATDVDAEGLWEESFGDFVDTKPRGPAAVGLDVSFESAPTIVGLAEHTASLHLAKPRFAEPYRLFNLDVFEYEVNVPASIYGNIPFVTAVHVWPGEEPPSASGFMIVNPSEGFVKVDGPKAEAGRTSTWWAFESGILDMFSFAGPSPQQVLQQYHSVTGLPRMPLLASLGKHQSRWNYVDVDDVIKVDMDFDKHSIPYDFIWLDLEHTEGKKYFTWDPKHFADPGRMMDRLGRSGRKVVTIVDPHLKGDDAYVPYLRMKEAGVFTRGRNGTEYEGFCWPGPSYYPDFCDPAARRVWAELFSLDTYPHSRQDLYTWNDMNEPSVFDGPEISMPRDNLHKCHGNDFAVEHRDMHNLYGFYHHQATVEGQLLRAPDLRPFALTRSFFAGSHRHGAVWTGDNHASWEHLAASVPMLVSLSLCGMSLAGADVPGFMGDPGPDLFLRWHQLGIWYPFYRGHAHLTTKRREPWLFGDQITTLVRSAVSERYKLLPMWYTLMAEWSFFGVPVLRPLWYHNLSDPQSYRHADDHYLVGEALLVRAVAQPEARKLEVYLPPGAWFDYWDESAPARSGGEAVVLAAHDAHVPVFVRSGNILVKKGRPRRSTAAMFADPYTVCVFGAAARGRLYVDDGSSHQYSSGSFIYDELEFDGSSLRASPSSTLSSKGAPAVPAAGLRVERVVFVGLPRAPAAARLVRHGGGASQVERELEVAVERGADGGAGWRAVVKDPKVTFGAPHDWSIELTYYGVKR</sequence>
<comment type="similarity">
    <text evidence="2 7">Belongs to the glycosyl hydrolase 31 family.</text>
</comment>
<evidence type="ECO:0000256" key="3">
    <source>
        <dbReference type="ARBA" id="ARBA00022729"/>
    </source>
</evidence>
<dbReference type="InterPro" id="IPR048395">
    <property type="entry name" value="Glyco_hydro_31_C"/>
</dbReference>
<dbReference type="Pfam" id="PF01055">
    <property type="entry name" value="Glyco_hydro_31_2nd"/>
    <property type="match status" value="1"/>
</dbReference>
<dbReference type="InterPro" id="IPR025887">
    <property type="entry name" value="Glyco_hydro_31_N_dom"/>
</dbReference>
<keyword evidence="13" id="KW-1185">Reference proteome</keyword>
<dbReference type="PANTHER" id="PTHR22762">
    <property type="entry name" value="ALPHA-GLUCOSIDASE"/>
    <property type="match status" value="1"/>
</dbReference>
<dbReference type="InterPro" id="IPR013780">
    <property type="entry name" value="Glyco_hydro_b"/>
</dbReference>
<dbReference type="Pfam" id="PF21365">
    <property type="entry name" value="Glyco_hydro_31_3rd"/>
    <property type="match status" value="1"/>
</dbReference>
<comment type="caution">
    <text evidence="12">The sequence shown here is derived from an EMBL/GenBank/DDBJ whole genome shotgun (WGS) entry which is preliminary data.</text>
</comment>
<evidence type="ECO:0000256" key="8">
    <source>
        <dbReference type="SAM" id="SignalP"/>
    </source>
</evidence>
<evidence type="ECO:0000256" key="7">
    <source>
        <dbReference type="RuleBase" id="RU361185"/>
    </source>
</evidence>
<dbReference type="Gene3D" id="2.60.40.1760">
    <property type="entry name" value="glycosyl hydrolase (family 31)"/>
    <property type="match status" value="1"/>
</dbReference>
<evidence type="ECO:0000256" key="1">
    <source>
        <dbReference type="ARBA" id="ARBA00004881"/>
    </source>
</evidence>
<feature type="chain" id="PRO_5046413313" description="Glycoside hydrolase family 31 N-terminal domain-containing protein" evidence="8">
    <location>
        <begin position="32"/>
        <end position="954"/>
    </location>
</feature>